<dbReference type="EMBL" id="FRAA01000020">
    <property type="protein sequence ID" value="SHK98993.1"/>
    <property type="molecule type" value="Genomic_DNA"/>
</dbReference>
<dbReference type="Proteomes" id="UP000184474">
    <property type="component" value="Unassembled WGS sequence"/>
</dbReference>
<name>A0A1M6WZ98_REIAG</name>
<organism evidence="1 2">
    <name type="scientific">Reichenbachiella agariperforans</name>
    <dbReference type="NCBI Taxonomy" id="156994"/>
    <lineage>
        <taxon>Bacteria</taxon>
        <taxon>Pseudomonadati</taxon>
        <taxon>Bacteroidota</taxon>
        <taxon>Cytophagia</taxon>
        <taxon>Cytophagales</taxon>
        <taxon>Reichenbachiellaceae</taxon>
        <taxon>Reichenbachiella</taxon>
    </lineage>
</organism>
<protein>
    <submittedName>
        <fullName evidence="1">Uncharacterized protein</fullName>
    </submittedName>
</protein>
<gene>
    <name evidence="1" type="ORF">SAMN04488028_1202</name>
</gene>
<dbReference type="AlphaFoldDB" id="A0A1M6WZ98"/>
<reference evidence="2" key="1">
    <citation type="submission" date="2016-11" db="EMBL/GenBank/DDBJ databases">
        <authorList>
            <person name="Varghese N."/>
            <person name="Submissions S."/>
        </authorList>
    </citation>
    <scope>NUCLEOTIDE SEQUENCE [LARGE SCALE GENOMIC DNA]</scope>
    <source>
        <strain evidence="2">DSM 26134</strain>
    </source>
</reference>
<evidence type="ECO:0000313" key="1">
    <source>
        <dbReference type="EMBL" id="SHK98993.1"/>
    </source>
</evidence>
<sequence length="330" mass="39188">MKKRILIILIIAFCGEVLRAQNISPQNLKDSLLTKYSWNEIKEMSSLERTNVIRAMRGEELLPEHVPQEEREYDFFGIKVIKDIPKDSMKLVIDNRIDLIKKEKDTYRQEIFPNAIVDVTEGWTGNRFYKSYIERTFSEYGYRQEVDEIEEGEVSAFSNFSKRVYFFNEAGSLRLITREMGYNINEGQQFDWSDRLQYKYKYEETYVWDDSIIYKHVLKGTQYGVSNGPFYIEPISFDTTKVKGEEMAVYFYKDNSFGFTKKNGSFHKSIWKERMLELPFIDQGKSENGDVISFRNRLLEYEEFESKQNDYLSPVPTSFLEPYVIDLKKH</sequence>
<accession>A0A1M6WZ98</accession>
<dbReference type="RefSeq" id="WP_073125775.1">
    <property type="nucleotide sequence ID" value="NZ_FRAA01000020.1"/>
</dbReference>
<proteinExistence type="predicted"/>
<evidence type="ECO:0000313" key="2">
    <source>
        <dbReference type="Proteomes" id="UP000184474"/>
    </source>
</evidence>
<keyword evidence="2" id="KW-1185">Reference proteome</keyword>